<feature type="chain" id="PRO_5034160272" evidence="1">
    <location>
        <begin position="22"/>
        <end position="115"/>
    </location>
</feature>
<dbReference type="PANTHER" id="PTHR21771:SF0">
    <property type="entry name" value="MITOCHONDRIA-EATING PROTEIN"/>
    <property type="match status" value="1"/>
</dbReference>
<dbReference type="GO" id="GO:0005741">
    <property type="term" value="C:mitochondrial outer membrane"/>
    <property type="evidence" value="ECO:0007669"/>
    <property type="project" value="InterPro"/>
</dbReference>
<name>A0A8C7CR43_ONCKI</name>
<evidence type="ECO:0000313" key="2">
    <source>
        <dbReference type="Ensembl" id="ENSOKIP00005008552.1"/>
    </source>
</evidence>
<dbReference type="Proteomes" id="UP000694557">
    <property type="component" value="Unassembled WGS sequence"/>
</dbReference>
<reference evidence="2" key="1">
    <citation type="submission" date="2025-08" db="UniProtKB">
        <authorList>
            <consortium name="Ensembl"/>
        </authorList>
    </citation>
    <scope>IDENTIFICATION</scope>
</reference>
<keyword evidence="3" id="KW-1185">Reference proteome</keyword>
<keyword evidence="1" id="KW-0732">Signal</keyword>
<sequence>MSFHFMIVSHLLLILHKKIQFYIFMFEVITCDKNLNRCCELVKLTSKIQGQLFTILNLTAREGGHYAGVDVLKSRLLPWLGICFPMATSSVTNNTSLNLIQVKSSVFCYGCTEIK</sequence>
<protein>
    <submittedName>
        <fullName evidence="2">Uncharacterized protein</fullName>
    </submittedName>
</protein>
<dbReference type="Ensembl" id="ENSOKIT00005009086.1">
    <property type="protein sequence ID" value="ENSOKIP00005008552.1"/>
    <property type="gene ID" value="ENSOKIG00005003785.1"/>
</dbReference>
<dbReference type="GO" id="GO:0035695">
    <property type="term" value="P:mitophagy by internal vacuole formation"/>
    <property type="evidence" value="ECO:0007669"/>
    <property type="project" value="TreeGrafter"/>
</dbReference>
<dbReference type="PANTHER" id="PTHR21771">
    <property type="entry name" value="MITOCHONDRIA-EATING PROTEIN-RELATED"/>
    <property type="match status" value="1"/>
</dbReference>
<evidence type="ECO:0000256" key="1">
    <source>
        <dbReference type="SAM" id="SignalP"/>
    </source>
</evidence>
<reference evidence="2" key="2">
    <citation type="submission" date="2025-09" db="UniProtKB">
        <authorList>
            <consortium name="Ensembl"/>
        </authorList>
    </citation>
    <scope>IDENTIFICATION</scope>
</reference>
<dbReference type="GO" id="GO:0035694">
    <property type="term" value="P:mitochondrial protein catabolic process"/>
    <property type="evidence" value="ECO:0007669"/>
    <property type="project" value="InterPro"/>
</dbReference>
<accession>A0A8C7CR43</accession>
<feature type="signal peptide" evidence="1">
    <location>
        <begin position="1"/>
        <end position="21"/>
    </location>
</feature>
<proteinExistence type="predicted"/>
<dbReference type="AlphaFoldDB" id="A0A8C7CR43"/>
<dbReference type="InterPro" id="IPR026169">
    <property type="entry name" value="MIEAP"/>
</dbReference>
<organism evidence="2 3">
    <name type="scientific">Oncorhynchus kisutch</name>
    <name type="common">Coho salmon</name>
    <name type="synonym">Salmo kisutch</name>
    <dbReference type="NCBI Taxonomy" id="8019"/>
    <lineage>
        <taxon>Eukaryota</taxon>
        <taxon>Metazoa</taxon>
        <taxon>Chordata</taxon>
        <taxon>Craniata</taxon>
        <taxon>Vertebrata</taxon>
        <taxon>Euteleostomi</taxon>
        <taxon>Actinopterygii</taxon>
        <taxon>Neopterygii</taxon>
        <taxon>Teleostei</taxon>
        <taxon>Protacanthopterygii</taxon>
        <taxon>Salmoniformes</taxon>
        <taxon>Salmonidae</taxon>
        <taxon>Salmoninae</taxon>
        <taxon>Oncorhynchus</taxon>
    </lineage>
</organism>
<dbReference type="GeneTree" id="ENSGT00960000189468"/>
<evidence type="ECO:0000313" key="3">
    <source>
        <dbReference type="Proteomes" id="UP000694557"/>
    </source>
</evidence>